<keyword evidence="2" id="KW-1185">Reference proteome</keyword>
<evidence type="ECO:0000313" key="1">
    <source>
        <dbReference type="EMBL" id="CBI33602.3"/>
    </source>
</evidence>
<dbReference type="EMBL" id="FN596245">
    <property type="protein sequence ID" value="CBI33602.3"/>
    <property type="molecule type" value="Genomic_DNA"/>
</dbReference>
<organism evidence="1 2">
    <name type="scientific">Vitis vinifera</name>
    <name type="common">Grape</name>
    <dbReference type="NCBI Taxonomy" id="29760"/>
    <lineage>
        <taxon>Eukaryota</taxon>
        <taxon>Viridiplantae</taxon>
        <taxon>Streptophyta</taxon>
        <taxon>Embryophyta</taxon>
        <taxon>Tracheophyta</taxon>
        <taxon>Spermatophyta</taxon>
        <taxon>Magnoliopsida</taxon>
        <taxon>eudicotyledons</taxon>
        <taxon>Gunneridae</taxon>
        <taxon>Pentapetalae</taxon>
        <taxon>rosids</taxon>
        <taxon>Vitales</taxon>
        <taxon>Vitaceae</taxon>
        <taxon>Viteae</taxon>
        <taxon>Vitis</taxon>
    </lineage>
</organism>
<name>D7TSY0_VITVI</name>
<dbReference type="PaxDb" id="29760-VIT_14s0006g02250.t01"/>
<protein>
    <submittedName>
        <fullName evidence="1">Uncharacterized protein</fullName>
    </submittedName>
</protein>
<sequence>MLHFFTKQFLQSQGRIMLVSLSCFSRGRWSCKELQM</sequence>
<dbReference type="Proteomes" id="UP000009183">
    <property type="component" value="Chromosome 14"/>
</dbReference>
<dbReference type="AlphaFoldDB" id="D7TSY0"/>
<gene>
    <name evidence="1" type="ordered locus">VIT_14s0006g02250</name>
</gene>
<accession>D7TSY0</accession>
<dbReference type="HOGENOM" id="CLU_3360717_0_0_1"/>
<dbReference type="InParanoid" id="D7TSY0"/>
<reference evidence="2" key="1">
    <citation type="journal article" date="2007" name="Nature">
        <title>The grapevine genome sequence suggests ancestral hexaploidization in major angiosperm phyla.</title>
        <authorList>
            <consortium name="The French-Italian Public Consortium for Grapevine Genome Characterization."/>
            <person name="Jaillon O."/>
            <person name="Aury J.-M."/>
            <person name="Noel B."/>
            <person name="Policriti A."/>
            <person name="Clepet C."/>
            <person name="Casagrande A."/>
            <person name="Choisne N."/>
            <person name="Aubourg S."/>
            <person name="Vitulo N."/>
            <person name="Jubin C."/>
            <person name="Vezzi A."/>
            <person name="Legeai F."/>
            <person name="Hugueney P."/>
            <person name="Dasilva C."/>
            <person name="Horner D."/>
            <person name="Mica E."/>
            <person name="Jublot D."/>
            <person name="Poulain J."/>
            <person name="Bruyere C."/>
            <person name="Billault A."/>
            <person name="Segurens B."/>
            <person name="Gouyvenoux M."/>
            <person name="Ugarte E."/>
            <person name="Cattonaro F."/>
            <person name="Anthouard V."/>
            <person name="Vico V."/>
            <person name="Del Fabbro C."/>
            <person name="Alaux M."/>
            <person name="Di Gaspero G."/>
            <person name="Dumas V."/>
            <person name="Felice N."/>
            <person name="Paillard S."/>
            <person name="Juman I."/>
            <person name="Moroldo M."/>
            <person name="Scalabrin S."/>
            <person name="Canaguier A."/>
            <person name="Le Clainche I."/>
            <person name="Malacrida G."/>
            <person name="Durand E."/>
            <person name="Pesole G."/>
            <person name="Laucou V."/>
            <person name="Chatelet P."/>
            <person name="Merdinoglu D."/>
            <person name="Delledonne M."/>
            <person name="Pezzotti M."/>
            <person name="Lecharny A."/>
            <person name="Scarpelli C."/>
            <person name="Artiguenave F."/>
            <person name="Pe M.E."/>
            <person name="Valle G."/>
            <person name="Morgante M."/>
            <person name="Caboche M."/>
            <person name="Adam-Blondon A.-F."/>
            <person name="Weissenbach J."/>
            <person name="Quetier F."/>
            <person name="Wincker P."/>
        </authorList>
    </citation>
    <scope>NUCLEOTIDE SEQUENCE [LARGE SCALE GENOMIC DNA]</scope>
    <source>
        <strain evidence="2">cv. Pinot noir / PN40024</strain>
    </source>
</reference>
<proteinExistence type="predicted"/>
<evidence type="ECO:0000313" key="2">
    <source>
        <dbReference type="Proteomes" id="UP000009183"/>
    </source>
</evidence>